<protein>
    <recommendedName>
        <fullName evidence="2">DUF4806 domain-containing protein</fullName>
    </recommendedName>
</protein>
<dbReference type="STRING" id="62324.A0A4Y0BIG4"/>
<feature type="region of interest" description="Disordered" evidence="1">
    <location>
        <begin position="543"/>
        <end position="569"/>
    </location>
</feature>
<dbReference type="PANTHER" id="PTHR34153:SF2">
    <property type="entry name" value="SI:CH211-262H13.3-RELATED"/>
    <property type="match status" value="1"/>
</dbReference>
<organism evidence="3">
    <name type="scientific">Anopheles funestus</name>
    <name type="common">African malaria mosquito</name>
    <dbReference type="NCBI Taxonomy" id="62324"/>
    <lineage>
        <taxon>Eukaryota</taxon>
        <taxon>Metazoa</taxon>
        <taxon>Ecdysozoa</taxon>
        <taxon>Arthropoda</taxon>
        <taxon>Hexapoda</taxon>
        <taxon>Insecta</taxon>
        <taxon>Pterygota</taxon>
        <taxon>Neoptera</taxon>
        <taxon>Endopterygota</taxon>
        <taxon>Diptera</taxon>
        <taxon>Nematocera</taxon>
        <taxon>Culicoidea</taxon>
        <taxon>Culicidae</taxon>
        <taxon>Anophelinae</taxon>
        <taxon>Anopheles</taxon>
    </lineage>
</organism>
<feature type="domain" description="DUF4806" evidence="2">
    <location>
        <begin position="945"/>
        <end position="1029"/>
    </location>
</feature>
<feature type="region of interest" description="Disordered" evidence="1">
    <location>
        <begin position="1"/>
        <end position="23"/>
    </location>
</feature>
<dbReference type="VEuPathDB" id="VectorBase:AFUN2_002179"/>
<evidence type="ECO:0000256" key="1">
    <source>
        <dbReference type="SAM" id="MobiDB-lite"/>
    </source>
</evidence>
<name>A0A4Y0BIG4_ANOFN</name>
<dbReference type="AlphaFoldDB" id="A0A4Y0BIG4"/>
<dbReference type="VEuPathDB" id="VectorBase:AFUN019946"/>
<feature type="domain" description="DUF4806" evidence="2">
    <location>
        <begin position="716"/>
        <end position="798"/>
    </location>
</feature>
<reference evidence="3" key="1">
    <citation type="submission" date="2020-05" db="UniProtKB">
        <authorList>
            <consortium name="EnsemblMetazoa"/>
        </authorList>
    </citation>
    <scope>IDENTIFICATION</scope>
    <source>
        <strain evidence="3">FUMOZ</strain>
    </source>
</reference>
<feature type="domain" description="DUF4806" evidence="2">
    <location>
        <begin position="243"/>
        <end position="324"/>
    </location>
</feature>
<feature type="domain" description="DUF4806" evidence="2">
    <location>
        <begin position="391"/>
        <end position="476"/>
    </location>
</feature>
<feature type="compositionally biased region" description="Polar residues" evidence="1">
    <location>
        <begin position="7"/>
        <end position="23"/>
    </location>
</feature>
<dbReference type="Pfam" id="PF16064">
    <property type="entry name" value="DUF4806"/>
    <property type="match status" value="5"/>
</dbReference>
<dbReference type="InterPro" id="IPR032071">
    <property type="entry name" value="DUF4806"/>
</dbReference>
<dbReference type="EnsemblMetazoa" id="AFUN019946-RB">
    <property type="protein sequence ID" value="AFUN019946-PB"/>
    <property type="gene ID" value="AFUN019946"/>
</dbReference>
<evidence type="ECO:0000259" key="2">
    <source>
        <dbReference type="Pfam" id="PF16064"/>
    </source>
</evidence>
<feature type="compositionally biased region" description="Low complexity" evidence="1">
    <location>
        <begin position="543"/>
        <end position="563"/>
    </location>
</feature>
<feature type="domain" description="DUF4806" evidence="2">
    <location>
        <begin position="568"/>
        <end position="650"/>
    </location>
</feature>
<dbReference type="PANTHER" id="PTHR34153">
    <property type="entry name" value="SI:CH211-262H13.3-RELATED-RELATED"/>
    <property type="match status" value="1"/>
</dbReference>
<sequence length="1066" mass="120548">MEHSLNQRDGINPSPTSIGAPSTIKQEPFDEEMQELKIEILHDASSWECSIKADPLKEEIEIDETDLTVQDPFFMIEEIGINAESNAAQNEEIEDHVVVSSTKWINFNAAKSWHQPEYSSDETLSYSTMESWVSQNISKQNVDNIRPVHSSFSIFNNRVVPSTASVPVKHPLFMTSSTVSGCPRAIARPTSPPPLIFFSDHVESSRQLQTTSVHCKDLPSDRNVKSCHSSDSINDTGCVTEISPVKSQEELDKLEEFLKIENNMQSMANHLNGLVSADDAANRFSEALYIVVTAKFLTQCSWIGGGKTGPKTALKKYKNLQKLLRLVAKQGVNYREEFKFDALLKSKIFHAKDRLLRFKNIRKSHCTKRGPKSIHRNFLIDPFFDTGQTTEVIVPVKTMQELNRLEKFLNAENNMQSLAKYLNSLMFAQDAVSRLNEALRMVVSDDLLAQCSWLAYGIGRPTIGLQMYVNVQSLLLLVAENGVHSLERTEFEKLFKSKIFNVEGRLRFQNIRNNVCTPKELNSNSSTCSKNCSNNNNKQFQIVQQQQTTRTTPTTTRTTPTTTNNSKFTPVKSKDELDEMEKFLNNEDNMQSIAKRLSRIISGDDAAKRLGDALYMIVEVEFLAQCSWLGGGSGGLKIGLKWYVNFQRLLRLVAEDGVHSIESKHFEKILKTKIFHAKERLVRSKNMSKNTLGLHQFRINQSNNKIINEISPTTQIIPIKSKEELYRLEEFLNAEDNMQSMAKRLSRLIYSEDAANRLSDALYMIVEVEFLTQCTWLGGASGRSKIGLKWCVNFQRLLRLVAEDGVHSIESKHFEKILKTKIYQAKSRLRFRNIRKSVCRRRKRKTNSTTNETTSIQLIMTSENIPETESISGSSAKSESISEISSEARSISGISSETGSFSGIPPLKSKEDSNRIEKFINNENKMYISPAILLTTKISSGTSANSVISPIQSKEELDKLEEFLNTENNMQTMAKRLNRLISAQDVGDRFSEALHIVVSDGLLTQCNWLGGGKFLPKIGLHKYGNLLNLLKVLAEDSMHTLKKAELEKILKMQICDAKSRFRPKHT</sequence>
<accession>A0A4Y0BIG4</accession>
<evidence type="ECO:0000313" key="3">
    <source>
        <dbReference type="EnsemblMetazoa" id="AFUN019946-PB"/>
    </source>
</evidence>
<proteinExistence type="predicted"/>